<dbReference type="Pfam" id="PF15575">
    <property type="entry name" value="Imm49"/>
    <property type="match status" value="1"/>
</dbReference>
<dbReference type="EMBL" id="JAELVF020000001">
    <property type="protein sequence ID" value="MBU7599437.1"/>
    <property type="molecule type" value="Genomic_DNA"/>
</dbReference>
<dbReference type="InterPro" id="IPR029074">
    <property type="entry name" value="Imm49"/>
</dbReference>
<evidence type="ECO:0000313" key="1">
    <source>
        <dbReference type="EMBL" id="MBU7599437.1"/>
    </source>
</evidence>
<protein>
    <submittedName>
        <fullName evidence="1">Immunity 49 family protein</fullName>
    </submittedName>
</protein>
<dbReference type="Proteomes" id="UP000694501">
    <property type="component" value="Unassembled WGS sequence"/>
</dbReference>
<dbReference type="AlphaFoldDB" id="A0A949N6U8"/>
<organism evidence="1 2">
    <name type="scientific">Streptomyces tardus</name>
    <dbReference type="NCBI Taxonomy" id="2780544"/>
    <lineage>
        <taxon>Bacteria</taxon>
        <taxon>Bacillati</taxon>
        <taxon>Actinomycetota</taxon>
        <taxon>Actinomycetes</taxon>
        <taxon>Kitasatosporales</taxon>
        <taxon>Streptomycetaceae</taxon>
        <taxon>Streptomyces</taxon>
    </lineage>
</organism>
<name>A0A949N6U8_9ACTN</name>
<sequence>MTRNVDRHEVVVLPTEYLKSNRSRILNVPGAFGYNNFSTRFMSARDLTFRYVAGDPRAELFETWESFVAGMQIGSAMFASVLPVEGQVERVILHEKRLIKSSSPQYYTNASNWLDSFWLAMVCREAERVEELCEVPLDLLRESSSGFDAYIYSWVDALQGYWLRRGDVVELLMRAMELSAPEELQPGAREAVLHLMYPVIPLFIRFLERDAEGFNESLVDSLRWHKAYWGTEDRCRNDKGNVALGPLAVACMARDSGLSVEVESEYLPKHLLEGSWLNEFPT</sequence>
<reference evidence="1" key="1">
    <citation type="submission" date="2021-06" db="EMBL/GenBank/DDBJ databases">
        <title>Sequencing of actinobacteria type strains.</title>
        <authorList>
            <person name="Nguyen G.-S."/>
            <person name="Wentzel A."/>
        </authorList>
    </citation>
    <scope>NUCLEOTIDE SEQUENCE</scope>
    <source>
        <strain evidence="1">P38-E01</strain>
    </source>
</reference>
<evidence type="ECO:0000313" key="2">
    <source>
        <dbReference type="Proteomes" id="UP000694501"/>
    </source>
</evidence>
<gene>
    <name evidence="1" type="ORF">JGS22_017890</name>
</gene>
<accession>A0A949N6U8</accession>
<keyword evidence="2" id="KW-1185">Reference proteome</keyword>
<comment type="caution">
    <text evidence="1">The sequence shown here is derived from an EMBL/GenBank/DDBJ whole genome shotgun (WGS) entry which is preliminary data.</text>
</comment>
<proteinExistence type="predicted"/>
<dbReference type="RefSeq" id="WP_211039251.1">
    <property type="nucleotide sequence ID" value="NZ_JAELVF020000001.1"/>
</dbReference>